<sequence length="128" mass="14731">MNMLLELILLFINVFVVCFFIGLLVLRYRIDDIKRSNDAMDATTSDATSLDPMDVNNKSHKTPKRRSVVDTLIGGLINKISSIGRYTRYVEVIIIFMLTLFFLLLLEHITVVTLLFVYGVIKYVVRQI</sequence>
<organism evidence="2 3">
    <name type="scientific">Yasminevirus sp. GU-2018</name>
    <dbReference type="NCBI Taxonomy" id="2420051"/>
    <lineage>
        <taxon>Viruses</taxon>
        <taxon>Varidnaviria</taxon>
        <taxon>Bamfordvirae</taxon>
        <taxon>Nucleocytoviricota</taxon>
        <taxon>Megaviricetes</taxon>
        <taxon>Imitervirales</taxon>
        <taxon>Mimiviridae</taxon>
        <taxon>Klosneuvirinae</taxon>
        <taxon>Yasminevirus</taxon>
        <taxon>Yasminevirus saudimassiliense</taxon>
    </lineage>
</organism>
<feature type="transmembrane region" description="Helical" evidence="1">
    <location>
        <begin position="6"/>
        <end position="26"/>
    </location>
</feature>
<keyword evidence="3" id="KW-1185">Reference proteome</keyword>
<name>A0A5K0U754_9VIRU</name>
<keyword evidence="1" id="KW-1133">Transmembrane helix</keyword>
<proteinExistence type="predicted"/>
<protein>
    <submittedName>
        <fullName evidence="2">Uncharacterized protein</fullName>
    </submittedName>
</protein>
<feature type="transmembrane region" description="Helical" evidence="1">
    <location>
        <begin position="89"/>
        <end position="121"/>
    </location>
</feature>
<dbReference type="Proteomes" id="UP000594342">
    <property type="component" value="Unassembled WGS sequence"/>
</dbReference>
<comment type="caution">
    <text evidence="2">The sequence shown here is derived from an EMBL/GenBank/DDBJ whole genome shotgun (WGS) entry which is preliminary data.</text>
</comment>
<evidence type="ECO:0000313" key="2">
    <source>
        <dbReference type="EMBL" id="VBB17738.1"/>
    </source>
</evidence>
<gene>
    <name evidence="2" type="ORF">YASMINEVIRUS_201</name>
</gene>
<keyword evidence="1" id="KW-0472">Membrane</keyword>
<keyword evidence="1" id="KW-0812">Transmembrane</keyword>
<evidence type="ECO:0000313" key="3">
    <source>
        <dbReference type="Proteomes" id="UP000594342"/>
    </source>
</evidence>
<reference evidence="2 3" key="1">
    <citation type="submission" date="2018-10" db="EMBL/GenBank/DDBJ databases">
        <authorList>
            <consortium name="IHU Genomes"/>
        </authorList>
    </citation>
    <scope>NUCLEOTIDE SEQUENCE [LARGE SCALE GENOMIC DNA]</scope>
    <source>
        <strain evidence="2 3">A1</strain>
    </source>
</reference>
<evidence type="ECO:0000256" key="1">
    <source>
        <dbReference type="SAM" id="Phobius"/>
    </source>
</evidence>
<accession>A0A5K0U754</accession>
<dbReference type="EMBL" id="UPSH01000001">
    <property type="protein sequence ID" value="VBB17738.1"/>
    <property type="molecule type" value="Genomic_DNA"/>
</dbReference>